<accession>B2AZM1</accession>
<dbReference type="RefSeq" id="XP_001909277.1">
    <property type="nucleotide sequence ID" value="XM_001909242.1"/>
</dbReference>
<dbReference type="VEuPathDB" id="FungiDB:PODANS_3_4880"/>
<evidence type="ECO:0000313" key="1">
    <source>
        <dbReference type="EMBL" id="CAP70409.1"/>
    </source>
</evidence>
<dbReference type="AlphaFoldDB" id="B2AZM1"/>
<dbReference type="HOGENOM" id="CLU_3143646_0_0_1"/>
<gene>
    <name evidence="1" type="ORF">PODANS_3_4880</name>
</gene>
<organism evidence="1">
    <name type="scientific">Podospora anserina (strain S / ATCC MYA-4624 / DSM 980 / FGSC 10383)</name>
    <name type="common">Pleurage anserina</name>
    <dbReference type="NCBI Taxonomy" id="515849"/>
    <lineage>
        <taxon>Eukaryota</taxon>
        <taxon>Fungi</taxon>
        <taxon>Dikarya</taxon>
        <taxon>Ascomycota</taxon>
        <taxon>Pezizomycotina</taxon>
        <taxon>Sordariomycetes</taxon>
        <taxon>Sordariomycetidae</taxon>
        <taxon>Sordariales</taxon>
        <taxon>Podosporaceae</taxon>
        <taxon>Podospora</taxon>
        <taxon>Podospora anserina</taxon>
    </lineage>
</organism>
<dbReference type="KEGG" id="pan:PODANSg6312"/>
<proteinExistence type="predicted"/>
<sequence length="49" mass="5310">MVSSTSAGLTVVVENVLLATKLALARVRQAERANVCLNIVAYLPVRSRR</sequence>
<name>B2AZM1_PODAN</name>
<reference evidence="1" key="1">
    <citation type="journal article" date="2008" name="Genome Biol.">
        <title>The genome sequence of the model ascomycete fungus Podospora anserina.</title>
        <authorList>
            <person name="Espagne E."/>
            <person name="Lespinet O."/>
            <person name="Malagnac F."/>
            <person name="Da Silva C."/>
            <person name="Jaillon O."/>
            <person name="Porcel B.M."/>
            <person name="Couloux A."/>
            <person name="Aury J.-M."/>
            <person name="Segurens B."/>
            <person name="Poulain J."/>
            <person name="Anthouard V."/>
            <person name="Grossetete S."/>
            <person name="Khalili H."/>
            <person name="Coppin E."/>
            <person name="Dequard-Chablat M."/>
            <person name="Picard M."/>
            <person name="Contamine V."/>
            <person name="Arnaise S."/>
            <person name="Bourdais A."/>
            <person name="Berteaux-Lecellier V."/>
            <person name="Gautheret D."/>
            <person name="de Vries R.P."/>
            <person name="Battaglia E."/>
            <person name="Coutinho P.M."/>
            <person name="Danchin E.G.J."/>
            <person name="Henrissat B."/>
            <person name="El Khoury R."/>
            <person name="Sainsard-Chanet A."/>
            <person name="Boivin A."/>
            <person name="Pinan-Lucarre B."/>
            <person name="Sellem C.H."/>
            <person name="Debuchy R."/>
            <person name="Wincker P."/>
            <person name="Weissenbach J."/>
            <person name="Silar P."/>
        </authorList>
    </citation>
    <scope>NUCLEOTIDE SEQUENCE [LARGE SCALE GENOMIC DNA]</scope>
    <source>
        <strain evidence="1">S mat+</strain>
    </source>
</reference>
<dbReference type="EMBL" id="CU638743">
    <property type="protein sequence ID" value="CAP70409.1"/>
    <property type="molecule type" value="Genomic_DNA"/>
</dbReference>
<dbReference type="GeneID" id="6193461"/>
<reference evidence="1" key="2">
    <citation type="submission" date="2008-07" db="EMBL/GenBank/DDBJ databases">
        <authorList>
            <person name="Genoscope - CEA"/>
        </authorList>
    </citation>
    <scope>NUCLEOTIDE SEQUENCE</scope>
    <source>
        <strain evidence="1">S mat+</strain>
    </source>
</reference>
<protein>
    <submittedName>
        <fullName evidence="1">Podospora anserina S mat+ genomic DNA chromosome 3, supercontig 2</fullName>
    </submittedName>
</protein>